<keyword evidence="1" id="KW-1133">Transmembrane helix</keyword>
<feature type="transmembrane region" description="Helical" evidence="1">
    <location>
        <begin position="66"/>
        <end position="83"/>
    </location>
</feature>
<feature type="transmembrane region" description="Helical" evidence="1">
    <location>
        <begin position="139"/>
        <end position="156"/>
    </location>
</feature>
<reference evidence="3 4" key="1">
    <citation type="journal article" date="2014" name="BMC Genomics">
        <title>Comparison of environmental and isolate Sulfobacillus genomes reveals diverse carbon, sulfur, nitrogen, and hydrogen metabolisms.</title>
        <authorList>
            <person name="Justice N.B."/>
            <person name="Norman A."/>
            <person name="Brown C.T."/>
            <person name="Singh A."/>
            <person name="Thomas B.C."/>
            <person name="Banfield J.F."/>
        </authorList>
    </citation>
    <scope>NUCLEOTIDE SEQUENCE [LARGE SCALE GENOMIC DNA]</scope>
    <source>
        <strain evidence="3">AMDSBA4</strain>
    </source>
</reference>
<name>A0A2T2X9T1_9FIRM</name>
<dbReference type="AlphaFoldDB" id="A0A2T2X9T1"/>
<dbReference type="Gene3D" id="1.20.120.1220">
    <property type="match status" value="1"/>
</dbReference>
<evidence type="ECO:0000259" key="2">
    <source>
        <dbReference type="Pfam" id="PF01478"/>
    </source>
</evidence>
<protein>
    <recommendedName>
        <fullName evidence="2">Prepilin type IV endopeptidase peptidase domain-containing protein</fullName>
    </recommendedName>
</protein>
<dbReference type="Pfam" id="PF01478">
    <property type="entry name" value="Peptidase_A24"/>
    <property type="match status" value="1"/>
</dbReference>
<proteinExistence type="predicted"/>
<evidence type="ECO:0000313" key="4">
    <source>
        <dbReference type="Proteomes" id="UP000242972"/>
    </source>
</evidence>
<comment type="caution">
    <text evidence="3">The sequence shown here is derived from an EMBL/GenBank/DDBJ whole genome shotgun (WGS) entry which is preliminary data.</text>
</comment>
<dbReference type="GO" id="GO:0016020">
    <property type="term" value="C:membrane"/>
    <property type="evidence" value="ECO:0007669"/>
    <property type="project" value="InterPro"/>
</dbReference>
<accession>A0A2T2X9T1</accession>
<organism evidence="3 4">
    <name type="scientific">Sulfobacillus benefaciens</name>
    <dbReference type="NCBI Taxonomy" id="453960"/>
    <lineage>
        <taxon>Bacteria</taxon>
        <taxon>Bacillati</taxon>
        <taxon>Bacillota</taxon>
        <taxon>Clostridia</taxon>
        <taxon>Eubacteriales</taxon>
        <taxon>Clostridiales Family XVII. Incertae Sedis</taxon>
        <taxon>Sulfobacillus</taxon>
    </lineage>
</organism>
<evidence type="ECO:0000256" key="1">
    <source>
        <dbReference type="SAM" id="Phobius"/>
    </source>
</evidence>
<feature type="transmembrane region" description="Helical" evidence="1">
    <location>
        <begin position="95"/>
        <end position="119"/>
    </location>
</feature>
<keyword evidence="1" id="KW-0472">Membrane</keyword>
<feature type="transmembrane region" description="Helical" evidence="1">
    <location>
        <begin position="15"/>
        <end position="34"/>
    </location>
</feature>
<dbReference type="GO" id="GO:0004190">
    <property type="term" value="F:aspartic-type endopeptidase activity"/>
    <property type="evidence" value="ECO:0007669"/>
    <property type="project" value="InterPro"/>
</dbReference>
<keyword evidence="1" id="KW-0812">Transmembrane</keyword>
<feature type="domain" description="Prepilin type IV endopeptidase peptidase" evidence="2">
    <location>
        <begin position="27"/>
        <end position="114"/>
    </location>
</feature>
<feature type="transmembrane region" description="Helical" evidence="1">
    <location>
        <begin position="41"/>
        <end position="60"/>
    </location>
</feature>
<sequence length="157" mass="16431">MGHLLSSLSRTTLPGYGWVTFLGLLGIGSVVAGIDWQTRRIPNRWMIGGAVGFLIWQGVAGNLWEALWGGLLAVSLSLTVRAITRGLGMGDVKYFGVVGLALGPLGVLAAMGITSGGAVIEGLVRVLWQRGALSEPRPLGPWIAVGSVLVALVFVVR</sequence>
<gene>
    <name evidence="3" type="ORF">C7B46_17120</name>
</gene>
<dbReference type="InterPro" id="IPR000045">
    <property type="entry name" value="Prepilin_IV_endopep_pep"/>
</dbReference>
<dbReference type="EMBL" id="PXYW01000067">
    <property type="protein sequence ID" value="PSR31207.1"/>
    <property type="molecule type" value="Genomic_DNA"/>
</dbReference>
<evidence type="ECO:0000313" key="3">
    <source>
        <dbReference type="EMBL" id="PSR31207.1"/>
    </source>
</evidence>
<dbReference type="Proteomes" id="UP000242972">
    <property type="component" value="Unassembled WGS sequence"/>
</dbReference>